<comment type="catalytic activity">
    <reaction evidence="7">
        <text>(6S)-5,6,7,8-tetrahydrofolate + NADP(+) = 7,8-dihydrofolate + NADPH + H(+)</text>
        <dbReference type="Rhea" id="RHEA:15009"/>
        <dbReference type="ChEBI" id="CHEBI:15378"/>
        <dbReference type="ChEBI" id="CHEBI:57451"/>
        <dbReference type="ChEBI" id="CHEBI:57453"/>
        <dbReference type="ChEBI" id="CHEBI:57783"/>
        <dbReference type="ChEBI" id="CHEBI:58349"/>
        <dbReference type="EC" id="1.5.1.3"/>
    </reaction>
</comment>
<feature type="domain" description="DHFR" evidence="10">
    <location>
        <begin position="22"/>
        <end position="190"/>
    </location>
</feature>
<dbReference type="PROSITE" id="PS51330">
    <property type="entry name" value="DHFR_2"/>
    <property type="match status" value="1"/>
</dbReference>
<evidence type="ECO:0000256" key="2">
    <source>
        <dbReference type="ARBA" id="ARBA00009539"/>
    </source>
</evidence>
<evidence type="ECO:0000256" key="8">
    <source>
        <dbReference type="RuleBase" id="RU004474"/>
    </source>
</evidence>
<proteinExistence type="inferred from homology"/>
<comment type="pathway">
    <text evidence="1 7">Cofactor biosynthesis; tetrahydrofolate biosynthesis; 5,6,7,8-tetrahydrofolate from 7,8-dihydrofolate: step 1/1.</text>
</comment>
<dbReference type="InterPro" id="IPR001796">
    <property type="entry name" value="DHFR_dom"/>
</dbReference>
<keyword evidence="12" id="KW-1185">Reference proteome</keyword>
<dbReference type="Proteomes" id="UP000030982">
    <property type="component" value="Unassembled WGS sequence"/>
</dbReference>
<dbReference type="GO" id="GO:0046452">
    <property type="term" value="P:dihydrofolate metabolic process"/>
    <property type="evidence" value="ECO:0007669"/>
    <property type="project" value="TreeGrafter"/>
</dbReference>
<dbReference type="InterPro" id="IPR012259">
    <property type="entry name" value="DHFR"/>
</dbReference>
<evidence type="ECO:0000256" key="6">
    <source>
        <dbReference type="ARBA" id="ARBA00023002"/>
    </source>
</evidence>
<dbReference type="GO" id="GO:0046655">
    <property type="term" value="P:folic acid metabolic process"/>
    <property type="evidence" value="ECO:0007669"/>
    <property type="project" value="TreeGrafter"/>
</dbReference>
<accession>A0A0B2AJ35</accession>
<dbReference type="EC" id="1.5.1.3" evidence="3 7"/>
<dbReference type="GO" id="GO:0005829">
    <property type="term" value="C:cytosol"/>
    <property type="evidence" value="ECO:0007669"/>
    <property type="project" value="TreeGrafter"/>
</dbReference>
<comment type="similarity">
    <text evidence="2 7 8">Belongs to the dihydrofolate reductase family.</text>
</comment>
<organism evidence="11 12">
    <name type="scientific">Sinomonas humi</name>
    <dbReference type="NCBI Taxonomy" id="1338436"/>
    <lineage>
        <taxon>Bacteria</taxon>
        <taxon>Bacillati</taxon>
        <taxon>Actinomycetota</taxon>
        <taxon>Actinomycetes</taxon>
        <taxon>Micrococcales</taxon>
        <taxon>Micrococcaceae</taxon>
        <taxon>Sinomonas</taxon>
    </lineage>
</organism>
<dbReference type="InterPro" id="IPR017925">
    <property type="entry name" value="DHFR_CS"/>
</dbReference>
<dbReference type="GO" id="GO:0004146">
    <property type="term" value="F:dihydrofolate reductase activity"/>
    <property type="evidence" value="ECO:0007669"/>
    <property type="project" value="UniProtKB-EC"/>
</dbReference>
<reference evidence="11 12" key="1">
    <citation type="submission" date="2014-09" db="EMBL/GenBank/DDBJ databases">
        <title>Genome sequence of Sinomonas sp. MUSC 117.</title>
        <authorList>
            <person name="Lee L.-H."/>
        </authorList>
    </citation>
    <scope>NUCLEOTIDE SEQUENCE [LARGE SCALE GENOMIC DNA]</scope>
    <source>
        <strain evidence="11 12">MUSC 117</strain>
    </source>
</reference>
<keyword evidence="6 7" id="KW-0560">Oxidoreductase</keyword>
<evidence type="ECO:0000256" key="5">
    <source>
        <dbReference type="ARBA" id="ARBA00022857"/>
    </source>
</evidence>
<dbReference type="UniPathway" id="UPA00077">
    <property type="reaction ID" value="UER00158"/>
</dbReference>
<dbReference type="AlphaFoldDB" id="A0A0B2AJ35"/>
<dbReference type="STRING" id="1338436.LK10_14490"/>
<comment type="function">
    <text evidence="7">Key enzyme in folate metabolism. Catalyzes an essential reaction for de novo glycine and purine synthesis, and for DNA precursor synthesis.</text>
</comment>
<evidence type="ECO:0000256" key="3">
    <source>
        <dbReference type="ARBA" id="ARBA00012856"/>
    </source>
</evidence>
<dbReference type="PANTHER" id="PTHR48069">
    <property type="entry name" value="DIHYDROFOLATE REDUCTASE"/>
    <property type="match status" value="1"/>
</dbReference>
<dbReference type="GO" id="GO:0006730">
    <property type="term" value="P:one-carbon metabolic process"/>
    <property type="evidence" value="ECO:0007669"/>
    <property type="project" value="UniProtKB-KW"/>
</dbReference>
<dbReference type="InterPro" id="IPR024072">
    <property type="entry name" value="DHFR-like_dom_sf"/>
</dbReference>
<feature type="region of interest" description="Disordered" evidence="9">
    <location>
        <begin position="1"/>
        <end position="23"/>
    </location>
</feature>
<feature type="compositionally biased region" description="Polar residues" evidence="9">
    <location>
        <begin position="1"/>
        <end position="11"/>
    </location>
</feature>
<dbReference type="RefSeq" id="WP_043125064.1">
    <property type="nucleotide sequence ID" value="NZ_JTDL01000138.1"/>
</dbReference>
<protein>
    <recommendedName>
        <fullName evidence="3 7">Dihydrofolate reductase</fullName>
        <ecNumber evidence="3 7">1.5.1.3</ecNumber>
    </recommendedName>
</protein>
<dbReference type="SUPFAM" id="SSF53597">
    <property type="entry name" value="Dihydrofolate reductase-like"/>
    <property type="match status" value="1"/>
</dbReference>
<evidence type="ECO:0000313" key="11">
    <source>
        <dbReference type="EMBL" id="KHL01792.1"/>
    </source>
</evidence>
<dbReference type="PROSITE" id="PS00075">
    <property type="entry name" value="DHFR_1"/>
    <property type="match status" value="1"/>
</dbReference>
<dbReference type="GO" id="GO:0050661">
    <property type="term" value="F:NADP binding"/>
    <property type="evidence" value="ECO:0007669"/>
    <property type="project" value="InterPro"/>
</dbReference>
<dbReference type="PRINTS" id="PR00070">
    <property type="entry name" value="DHFR"/>
</dbReference>
<comment type="caution">
    <text evidence="11">The sequence shown here is derived from an EMBL/GenBank/DDBJ whole genome shotgun (WGS) entry which is preliminary data.</text>
</comment>
<gene>
    <name evidence="11" type="ORF">LK10_14490</name>
</gene>
<keyword evidence="4 7" id="KW-0554">One-carbon metabolism</keyword>
<dbReference type="Gene3D" id="3.40.430.10">
    <property type="entry name" value="Dihydrofolate Reductase, subunit A"/>
    <property type="match status" value="1"/>
</dbReference>
<sequence length="190" mass="20243">MTQSGSTQPQGVSPPDANATPGVGLVWAQSRDGVIGRNGTMPWHVPEDLAHFSSLTKGHPVVMGRRTWESIPPKFRPFAGRTNIVVTRQKGWEAEGAVVVHSLGDGLAQAAAAPGGARTWLIGGGELFEQALALDGVDTAVVTFLDLDVDGDTKAPALGPEWRPVGADPGEDGWRDSRSGIRYRIIVFRR</sequence>
<evidence type="ECO:0000256" key="9">
    <source>
        <dbReference type="SAM" id="MobiDB-lite"/>
    </source>
</evidence>
<dbReference type="GO" id="GO:0046654">
    <property type="term" value="P:tetrahydrofolate biosynthetic process"/>
    <property type="evidence" value="ECO:0007669"/>
    <property type="project" value="UniProtKB-UniPathway"/>
</dbReference>
<dbReference type="EMBL" id="JTDL01000138">
    <property type="protein sequence ID" value="KHL01792.1"/>
    <property type="molecule type" value="Genomic_DNA"/>
</dbReference>
<keyword evidence="5 7" id="KW-0521">NADP</keyword>
<dbReference type="PANTHER" id="PTHR48069:SF3">
    <property type="entry name" value="DIHYDROFOLATE REDUCTASE"/>
    <property type="match status" value="1"/>
</dbReference>
<dbReference type="PIRSF" id="PIRSF000194">
    <property type="entry name" value="DHFR"/>
    <property type="match status" value="1"/>
</dbReference>
<evidence type="ECO:0000259" key="10">
    <source>
        <dbReference type="PROSITE" id="PS51330"/>
    </source>
</evidence>
<evidence type="ECO:0000313" key="12">
    <source>
        <dbReference type="Proteomes" id="UP000030982"/>
    </source>
</evidence>
<dbReference type="OrthoDB" id="9804315at2"/>
<evidence type="ECO:0000256" key="1">
    <source>
        <dbReference type="ARBA" id="ARBA00004903"/>
    </source>
</evidence>
<evidence type="ECO:0000256" key="7">
    <source>
        <dbReference type="PIRNR" id="PIRNR000194"/>
    </source>
</evidence>
<dbReference type="CDD" id="cd00209">
    <property type="entry name" value="DHFR"/>
    <property type="match status" value="1"/>
</dbReference>
<evidence type="ECO:0000256" key="4">
    <source>
        <dbReference type="ARBA" id="ARBA00022563"/>
    </source>
</evidence>
<name>A0A0B2AJ35_9MICC</name>
<dbReference type="Pfam" id="PF00186">
    <property type="entry name" value="DHFR_1"/>
    <property type="match status" value="1"/>
</dbReference>